<dbReference type="Proteomes" id="UP000219353">
    <property type="component" value="Unassembled WGS sequence"/>
</dbReference>
<proteinExistence type="predicted"/>
<protein>
    <submittedName>
        <fullName evidence="1">Uncharacterized protein</fullName>
    </submittedName>
</protein>
<name>A0A285ICD9_9GAMM</name>
<organism evidence="1 2">
    <name type="scientific">Arsukibacterium tuosuense</name>
    <dbReference type="NCBI Taxonomy" id="1323745"/>
    <lineage>
        <taxon>Bacteria</taxon>
        <taxon>Pseudomonadati</taxon>
        <taxon>Pseudomonadota</taxon>
        <taxon>Gammaproteobacteria</taxon>
        <taxon>Chromatiales</taxon>
        <taxon>Chromatiaceae</taxon>
        <taxon>Arsukibacterium</taxon>
    </lineage>
</organism>
<accession>A0A285ICD9</accession>
<evidence type="ECO:0000313" key="1">
    <source>
        <dbReference type="EMBL" id="SNY45674.1"/>
    </source>
</evidence>
<evidence type="ECO:0000313" key="2">
    <source>
        <dbReference type="Proteomes" id="UP000219353"/>
    </source>
</evidence>
<dbReference type="AlphaFoldDB" id="A0A285ICD9"/>
<dbReference type="RefSeq" id="WP_281256365.1">
    <property type="nucleotide sequence ID" value="NZ_OBEB01000001.1"/>
</dbReference>
<gene>
    <name evidence="1" type="ORF">SAMN06297280_0936</name>
</gene>
<keyword evidence="2" id="KW-1185">Reference proteome</keyword>
<reference evidence="2" key="1">
    <citation type="submission" date="2017-09" db="EMBL/GenBank/DDBJ databases">
        <authorList>
            <person name="Varghese N."/>
            <person name="Submissions S."/>
        </authorList>
    </citation>
    <scope>NUCLEOTIDE SEQUENCE [LARGE SCALE GENOMIC DNA]</scope>
    <source>
        <strain evidence="2">CGMCC 1.12461</strain>
    </source>
</reference>
<sequence length="40" mass="4535">MAFLAFTHELTDLNLAYYGQHRLTRLACHSQCIVGCDQHG</sequence>
<dbReference type="EMBL" id="OBEB01000001">
    <property type="protein sequence ID" value="SNY45674.1"/>
    <property type="molecule type" value="Genomic_DNA"/>
</dbReference>